<reference evidence="15 17" key="1">
    <citation type="submission" date="2014-03" db="EMBL/GenBank/DDBJ databases">
        <title>Complete genome sequence of the Radio-Resistant Rubrobacter radiotolerans RSPS-4.</title>
        <authorList>
            <person name="Egas C.C."/>
            <person name="Barroso C.C."/>
            <person name="Froufe H.J.C."/>
            <person name="Pacheco J.J."/>
            <person name="Albuquerque L.L."/>
            <person name="da Costa M.M.S."/>
        </authorList>
    </citation>
    <scope>NUCLEOTIDE SEQUENCE [LARGE SCALE GENOMIC DNA]</scope>
    <source>
        <strain evidence="15 17">RSPS-4</strain>
    </source>
</reference>
<evidence type="ECO:0000256" key="10">
    <source>
        <dbReference type="ARBA" id="ARBA00025699"/>
    </source>
</evidence>
<dbReference type="PANTHER" id="PTHR30027:SF3">
    <property type="entry name" value="16S RRNA (URACIL(1498)-N(3))-METHYLTRANSFERASE"/>
    <property type="match status" value="1"/>
</dbReference>
<comment type="subcellular location">
    <subcellularLocation>
        <location evidence="1 12">Cytoplasm</location>
    </subcellularLocation>
</comment>
<organism evidence="15 17">
    <name type="scientific">Rubrobacter radiotolerans</name>
    <name type="common">Arthrobacter radiotolerans</name>
    <dbReference type="NCBI Taxonomy" id="42256"/>
    <lineage>
        <taxon>Bacteria</taxon>
        <taxon>Bacillati</taxon>
        <taxon>Actinomycetota</taxon>
        <taxon>Rubrobacteria</taxon>
        <taxon>Rubrobacterales</taxon>
        <taxon>Rubrobacteraceae</taxon>
        <taxon>Rubrobacter</taxon>
    </lineage>
</organism>
<name>A0A023X386_RUBRA</name>
<keyword evidence="6 12" id="KW-0698">rRNA processing</keyword>
<dbReference type="Pfam" id="PF04452">
    <property type="entry name" value="Methyltrans_RNA"/>
    <property type="match status" value="1"/>
</dbReference>
<evidence type="ECO:0000313" key="16">
    <source>
        <dbReference type="EMBL" id="MDX5894210.1"/>
    </source>
</evidence>
<evidence type="ECO:0000256" key="9">
    <source>
        <dbReference type="ARBA" id="ARBA00022691"/>
    </source>
</evidence>
<evidence type="ECO:0000256" key="4">
    <source>
        <dbReference type="ARBA" id="ARBA00013673"/>
    </source>
</evidence>
<dbReference type="InterPro" id="IPR029028">
    <property type="entry name" value="Alpha/beta_knot_MTases"/>
</dbReference>
<dbReference type="SUPFAM" id="SSF88697">
    <property type="entry name" value="PUA domain-like"/>
    <property type="match status" value="1"/>
</dbReference>
<dbReference type="RefSeq" id="WP_051589549.1">
    <property type="nucleotide sequence ID" value="NZ_CP007514.1"/>
</dbReference>
<keyword evidence="8 12" id="KW-0808">Transferase</keyword>
<dbReference type="Gene3D" id="3.40.1280.10">
    <property type="match status" value="1"/>
</dbReference>
<comment type="catalytic activity">
    <reaction evidence="11 12">
        <text>uridine(1498) in 16S rRNA + S-adenosyl-L-methionine = N(3)-methyluridine(1498) in 16S rRNA + S-adenosyl-L-homocysteine + H(+)</text>
        <dbReference type="Rhea" id="RHEA:42920"/>
        <dbReference type="Rhea" id="RHEA-COMP:10283"/>
        <dbReference type="Rhea" id="RHEA-COMP:10284"/>
        <dbReference type="ChEBI" id="CHEBI:15378"/>
        <dbReference type="ChEBI" id="CHEBI:57856"/>
        <dbReference type="ChEBI" id="CHEBI:59789"/>
        <dbReference type="ChEBI" id="CHEBI:65315"/>
        <dbReference type="ChEBI" id="CHEBI:74502"/>
        <dbReference type="EC" id="2.1.1.193"/>
    </reaction>
</comment>
<feature type="domain" description="Ribosomal RNA small subunit methyltransferase E PUA-like" evidence="14">
    <location>
        <begin position="22"/>
        <end position="56"/>
    </location>
</feature>
<evidence type="ECO:0000256" key="6">
    <source>
        <dbReference type="ARBA" id="ARBA00022552"/>
    </source>
</evidence>
<dbReference type="Proteomes" id="UP000025229">
    <property type="component" value="Chromosome"/>
</dbReference>
<sequence>MSVVSRVFLSGEPEPDEPFSLPPEAAGHLTRVLRARPGDRFEAVTPDGRVLLAELLPSGEAVVVSVLEEPDEAPERRVVLYQAVPKGKRMEVAVEKAVEVGVDAVVPVLSERSVARPGEGTKLERWRRIAESAARQALRRVVPEVRAPVPYTEAVREAGPSGVILHNDPGLPVLERALGGEGDVALLIGPEGGFTEGELAFAREVGVRAARLGPYRLRSETAGLVAVVRARTVVELAAERAGCPE</sequence>
<dbReference type="HOGENOM" id="CLU_067442_2_0_11"/>
<dbReference type="EC" id="2.1.1.193" evidence="3 12"/>
<evidence type="ECO:0000256" key="7">
    <source>
        <dbReference type="ARBA" id="ARBA00022603"/>
    </source>
</evidence>
<evidence type="ECO:0000256" key="1">
    <source>
        <dbReference type="ARBA" id="ARBA00004496"/>
    </source>
</evidence>
<dbReference type="EMBL" id="JAWXXX010000001">
    <property type="protein sequence ID" value="MDX5894210.1"/>
    <property type="molecule type" value="Genomic_DNA"/>
</dbReference>
<dbReference type="InterPro" id="IPR015947">
    <property type="entry name" value="PUA-like_sf"/>
</dbReference>
<dbReference type="EMBL" id="CP007514">
    <property type="protein sequence ID" value="AHY46803.1"/>
    <property type="molecule type" value="Genomic_DNA"/>
</dbReference>
<reference evidence="16" key="2">
    <citation type="submission" date="2023-11" db="EMBL/GenBank/DDBJ databases">
        <title>MicrobeMod: A computational toolkit for identifying prokaryotic methylation and restriction-modification with nanopore sequencing.</title>
        <authorList>
            <person name="Crits-Christoph A."/>
            <person name="Kang S.C."/>
            <person name="Lee H."/>
            <person name="Ostrov N."/>
        </authorList>
    </citation>
    <scope>NUCLEOTIDE SEQUENCE</scope>
    <source>
        <strain evidence="16">ATCC 51242</strain>
    </source>
</reference>
<keyword evidence="9 12" id="KW-0949">S-adenosyl-L-methionine</keyword>
<dbReference type="GO" id="GO:0070475">
    <property type="term" value="P:rRNA base methylation"/>
    <property type="evidence" value="ECO:0007669"/>
    <property type="project" value="TreeGrafter"/>
</dbReference>
<dbReference type="GO" id="GO:0005737">
    <property type="term" value="C:cytoplasm"/>
    <property type="evidence" value="ECO:0007669"/>
    <property type="project" value="UniProtKB-SubCell"/>
</dbReference>
<keyword evidence="7 12" id="KW-0489">Methyltransferase</keyword>
<dbReference type="Proteomes" id="UP001281130">
    <property type="component" value="Unassembled WGS sequence"/>
</dbReference>
<evidence type="ECO:0000256" key="2">
    <source>
        <dbReference type="ARBA" id="ARBA00005528"/>
    </source>
</evidence>
<dbReference type="InterPro" id="IPR046886">
    <property type="entry name" value="RsmE_MTase_dom"/>
</dbReference>
<dbReference type="eggNOG" id="COG1385">
    <property type="taxonomic scope" value="Bacteria"/>
</dbReference>
<dbReference type="InterPro" id="IPR029026">
    <property type="entry name" value="tRNA_m1G_MTases_N"/>
</dbReference>
<dbReference type="InterPro" id="IPR006700">
    <property type="entry name" value="RsmE"/>
</dbReference>
<dbReference type="GO" id="GO:0070042">
    <property type="term" value="F:rRNA (uridine-N3-)-methyltransferase activity"/>
    <property type="evidence" value="ECO:0007669"/>
    <property type="project" value="TreeGrafter"/>
</dbReference>
<evidence type="ECO:0000256" key="3">
    <source>
        <dbReference type="ARBA" id="ARBA00012328"/>
    </source>
</evidence>
<keyword evidence="17" id="KW-1185">Reference proteome</keyword>
<dbReference type="InterPro" id="IPR046887">
    <property type="entry name" value="RsmE_PUA-like"/>
</dbReference>
<dbReference type="AlphaFoldDB" id="A0A023X386"/>
<evidence type="ECO:0000256" key="5">
    <source>
        <dbReference type="ARBA" id="ARBA00022490"/>
    </source>
</evidence>
<dbReference type="KEGG" id="rrd:RradSPS_1520"/>
<evidence type="ECO:0000259" key="13">
    <source>
        <dbReference type="Pfam" id="PF04452"/>
    </source>
</evidence>
<comment type="function">
    <text evidence="10 12">Specifically methylates the N3 position of the uracil ring of uridine 1498 (m3U1498) in 16S rRNA. Acts on the fully assembled 30S ribosomal subunit.</text>
</comment>
<dbReference type="OrthoDB" id="9808126at2"/>
<evidence type="ECO:0000313" key="15">
    <source>
        <dbReference type="EMBL" id="AHY46803.1"/>
    </source>
</evidence>
<accession>A0A023X386</accession>
<dbReference type="Pfam" id="PF20260">
    <property type="entry name" value="PUA_4"/>
    <property type="match status" value="1"/>
</dbReference>
<keyword evidence="5 12" id="KW-0963">Cytoplasm</keyword>
<evidence type="ECO:0000256" key="12">
    <source>
        <dbReference type="PIRNR" id="PIRNR015601"/>
    </source>
</evidence>
<proteinExistence type="inferred from homology"/>
<evidence type="ECO:0000256" key="8">
    <source>
        <dbReference type="ARBA" id="ARBA00022679"/>
    </source>
</evidence>
<dbReference type="PIRSF" id="PIRSF015601">
    <property type="entry name" value="MTase_slr0722"/>
    <property type="match status" value="1"/>
</dbReference>
<dbReference type="PATRIC" id="fig|42256.3.peg.1539"/>
<dbReference type="NCBIfam" id="TIGR00046">
    <property type="entry name" value="RsmE family RNA methyltransferase"/>
    <property type="match status" value="1"/>
</dbReference>
<dbReference type="PANTHER" id="PTHR30027">
    <property type="entry name" value="RIBOSOMAL RNA SMALL SUBUNIT METHYLTRANSFERASE E"/>
    <property type="match status" value="1"/>
</dbReference>
<evidence type="ECO:0000313" key="17">
    <source>
        <dbReference type="Proteomes" id="UP000025229"/>
    </source>
</evidence>
<evidence type="ECO:0000259" key="14">
    <source>
        <dbReference type="Pfam" id="PF20260"/>
    </source>
</evidence>
<feature type="domain" description="Ribosomal RNA small subunit methyltransferase E methyltransferase" evidence="13">
    <location>
        <begin position="75"/>
        <end position="227"/>
    </location>
</feature>
<dbReference type="STRING" id="42256.RradSPS_1520"/>
<comment type="similarity">
    <text evidence="2 12">Belongs to the RNA methyltransferase RsmE family.</text>
</comment>
<dbReference type="CDD" id="cd18084">
    <property type="entry name" value="RsmE-like"/>
    <property type="match status" value="1"/>
</dbReference>
<protein>
    <recommendedName>
        <fullName evidence="4 12">Ribosomal RNA small subunit methyltransferase E</fullName>
        <ecNumber evidence="3 12">2.1.1.193</ecNumber>
    </recommendedName>
</protein>
<gene>
    <name evidence="15" type="ORF">RradSPS_1520</name>
    <name evidence="16" type="ORF">SIL72_09225</name>
</gene>
<dbReference type="SUPFAM" id="SSF75217">
    <property type="entry name" value="alpha/beta knot"/>
    <property type="match status" value="1"/>
</dbReference>
<evidence type="ECO:0000256" key="11">
    <source>
        <dbReference type="ARBA" id="ARBA00047944"/>
    </source>
</evidence>